<proteinExistence type="inferred from homology"/>
<keyword evidence="5" id="KW-1185">Reference proteome</keyword>
<dbReference type="SUPFAM" id="SSF48452">
    <property type="entry name" value="TPR-like"/>
    <property type="match status" value="1"/>
</dbReference>
<protein>
    <submittedName>
        <fullName evidence="4">Alpha/beta hydrolase</fullName>
    </submittedName>
</protein>
<dbReference type="InterPro" id="IPR000801">
    <property type="entry name" value="Esterase-like"/>
</dbReference>
<sequence length="389" mass="43963">MYNKVVLVFLCMVLCMSMQASAKVRGKANIIAIDSEVLNETRELMVRLPNNYNRYTNKSYPVLYLLDGQGNFAHAAGTLDLLNQSGMAPEMIIVAINNTHRTRDFTPTYDESYNDWGISGGADNFITFLGTELKPYIKSHYRTNGYAILSGHSLGGLLSVYALQSRPELFQAYFSFSPSLWWHDEVIFSDAEKFFSRTDKLNKYLYINMGNEGGQMLSGFERYSELLENNQRKGLTFDTDLDTSEGHNTTALAGMSIAYQKQLASLRPTQDVVEGGLTAIDKYYENLSNEYAFTAKPSYRAYNHAGYSALHNEQYDTAISIFKSNIANYPNKSDAYDSLADGYEAKGALNKALEMRKQALELSYKENVENNAFKTRLKNLEEKIKANKE</sequence>
<gene>
    <name evidence="4" type="ORF">HHX48_04000</name>
</gene>
<dbReference type="PANTHER" id="PTHR40841:SF2">
    <property type="entry name" value="SIDEROPHORE-DEGRADING ESTERASE (EUROFUNG)"/>
    <property type="match status" value="1"/>
</dbReference>
<evidence type="ECO:0000313" key="5">
    <source>
        <dbReference type="Proteomes" id="UP000624419"/>
    </source>
</evidence>
<reference evidence="4 5" key="1">
    <citation type="submission" date="2020-04" db="EMBL/GenBank/DDBJ databases">
        <title>Salinimonas sp. HHU 13199.</title>
        <authorList>
            <person name="Cui X."/>
            <person name="Zhang D."/>
        </authorList>
    </citation>
    <scope>NUCLEOTIDE SEQUENCE [LARGE SCALE GENOMIC DNA]</scope>
    <source>
        <strain evidence="4 5">HHU 13199</strain>
    </source>
</reference>
<keyword evidence="3" id="KW-0732">Signal</keyword>
<evidence type="ECO:0000256" key="3">
    <source>
        <dbReference type="SAM" id="SignalP"/>
    </source>
</evidence>
<comment type="caution">
    <text evidence="4">The sequence shown here is derived from an EMBL/GenBank/DDBJ whole genome shotgun (WGS) entry which is preliminary data.</text>
</comment>
<accession>A0ABR8LLG1</accession>
<evidence type="ECO:0000313" key="4">
    <source>
        <dbReference type="EMBL" id="MBD3584899.1"/>
    </source>
</evidence>
<dbReference type="SUPFAM" id="SSF53474">
    <property type="entry name" value="alpha/beta-Hydrolases"/>
    <property type="match status" value="1"/>
</dbReference>
<feature type="signal peptide" evidence="3">
    <location>
        <begin position="1"/>
        <end position="22"/>
    </location>
</feature>
<dbReference type="InterPro" id="IPR011990">
    <property type="entry name" value="TPR-like_helical_dom_sf"/>
</dbReference>
<feature type="chain" id="PRO_5046227501" evidence="3">
    <location>
        <begin position="23"/>
        <end position="389"/>
    </location>
</feature>
<dbReference type="Gene3D" id="3.40.50.1820">
    <property type="entry name" value="alpha/beta hydrolase"/>
    <property type="match status" value="1"/>
</dbReference>
<dbReference type="InterPro" id="IPR029058">
    <property type="entry name" value="AB_hydrolase_fold"/>
</dbReference>
<dbReference type="PANTHER" id="PTHR40841">
    <property type="entry name" value="SIDEROPHORE TRIACETYLFUSARININE C ESTERASE"/>
    <property type="match status" value="1"/>
</dbReference>
<comment type="similarity">
    <text evidence="1">Belongs to the esterase D family.</text>
</comment>
<dbReference type="InterPro" id="IPR052558">
    <property type="entry name" value="Siderophore_Hydrolase_D"/>
</dbReference>
<keyword evidence="2 4" id="KW-0378">Hydrolase</keyword>
<evidence type="ECO:0000256" key="2">
    <source>
        <dbReference type="ARBA" id="ARBA00022801"/>
    </source>
</evidence>
<dbReference type="Pfam" id="PF00756">
    <property type="entry name" value="Esterase"/>
    <property type="match status" value="1"/>
</dbReference>
<dbReference type="Proteomes" id="UP000624419">
    <property type="component" value="Unassembled WGS sequence"/>
</dbReference>
<name>A0ABR8LLG1_9ALTE</name>
<dbReference type="EMBL" id="JABBXD010000001">
    <property type="protein sequence ID" value="MBD3584899.1"/>
    <property type="molecule type" value="Genomic_DNA"/>
</dbReference>
<organism evidence="4 5">
    <name type="scientific">Salinimonas profundi</name>
    <dbReference type="NCBI Taxonomy" id="2729140"/>
    <lineage>
        <taxon>Bacteria</taxon>
        <taxon>Pseudomonadati</taxon>
        <taxon>Pseudomonadota</taxon>
        <taxon>Gammaproteobacteria</taxon>
        <taxon>Alteromonadales</taxon>
        <taxon>Alteromonadaceae</taxon>
        <taxon>Alteromonas/Salinimonas group</taxon>
        <taxon>Salinimonas</taxon>
    </lineage>
</organism>
<dbReference type="GO" id="GO:0016787">
    <property type="term" value="F:hydrolase activity"/>
    <property type="evidence" value="ECO:0007669"/>
    <property type="project" value="UniProtKB-KW"/>
</dbReference>
<evidence type="ECO:0000256" key="1">
    <source>
        <dbReference type="ARBA" id="ARBA00005622"/>
    </source>
</evidence>